<evidence type="ECO:0000256" key="2">
    <source>
        <dbReference type="SAM" id="Phobius"/>
    </source>
</evidence>
<feature type="transmembrane region" description="Helical" evidence="2">
    <location>
        <begin position="7"/>
        <end position="34"/>
    </location>
</feature>
<evidence type="ECO:0000313" key="3">
    <source>
        <dbReference type="EMBL" id="GGB39295.1"/>
    </source>
</evidence>
<dbReference type="Proteomes" id="UP000621492">
    <property type="component" value="Unassembled WGS sequence"/>
</dbReference>
<dbReference type="AlphaFoldDB" id="A0A9W5X4Y7"/>
<accession>A0A9W5X4Y7</accession>
<keyword evidence="2" id="KW-0812">Transmembrane</keyword>
<feature type="compositionally biased region" description="Basic and acidic residues" evidence="1">
    <location>
        <begin position="95"/>
        <end position="108"/>
    </location>
</feature>
<comment type="caution">
    <text evidence="3">The sequence shown here is derived from an EMBL/GenBank/DDBJ whole genome shotgun (WGS) entry which is preliminary data.</text>
</comment>
<gene>
    <name evidence="3" type="ORF">GCM10011409_16050</name>
</gene>
<feature type="region of interest" description="Disordered" evidence="1">
    <location>
        <begin position="85"/>
        <end position="108"/>
    </location>
</feature>
<name>A0A9W5X4Y7_9BACI</name>
<keyword evidence="2" id="KW-1133">Transmembrane helix</keyword>
<dbReference type="EMBL" id="BMJD01000009">
    <property type="protein sequence ID" value="GGB39295.1"/>
    <property type="molecule type" value="Genomic_DNA"/>
</dbReference>
<evidence type="ECO:0000313" key="4">
    <source>
        <dbReference type="Proteomes" id="UP000621492"/>
    </source>
</evidence>
<keyword evidence="2" id="KW-0472">Membrane</keyword>
<evidence type="ECO:0000256" key="1">
    <source>
        <dbReference type="SAM" id="MobiDB-lite"/>
    </source>
</evidence>
<reference evidence="3" key="2">
    <citation type="submission" date="2020-09" db="EMBL/GenBank/DDBJ databases">
        <authorList>
            <person name="Sun Q."/>
            <person name="Zhou Y."/>
        </authorList>
    </citation>
    <scope>NUCLEOTIDE SEQUENCE</scope>
    <source>
        <strain evidence="3">CGMCC 1.15454</strain>
    </source>
</reference>
<dbReference type="PANTHER" id="PTHR37304:SF1">
    <property type="entry name" value="MEMBRANE PROTEIN"/>
    <property type="match status" value="1"/>
</dbReference>
<dbReference type="RefSeq" id="WP_188724928.1">
    <property type="nucleotide sequence ID" value="NZ_BMJD01000009.1"/>
</dbReference>
<dbReference type="Pfam" id="PF04070">
    <property type="entry name" value="DUF378"/>
    <property type="match status" value="1"/>
</dbReference>
<evidence type="ECO:0008006" key="5">
    <source>
        <dbReference type="Google" id="ProtNLM"/>
    </source>
</evidence>
<keyword evidence="4" id="KW-1185">Reference proteome</keyword>
<organism evidence="3 4">
    <name type="scientific">Lentibacillus populi</name>
    <dbReference type="NCBI Taxonomy" id="1827502"/>
    <lineage>
        <taxon>Bacteria</taxon>
        <taxon>Bacillati</taxon>
        <taxon>Bacillota</taxon>
        <taxon>Bacilli</taxon>
        <taxon>Bacillales</taxon>
        <taxon>Bacillaceae</taxon>
        <taxon>Lentibacillus</taxon>
    </lineage>
</organism>
<reference evidence="3" key="1">
    <citation type="journal article" date="2014" name="Int. J. Syst. Evol. Microbiol.">
        <title>Complete genome sequence of Corynebacterium casei LMG S-19264T (=DSM 44701T), isolated from a smear-ripened cheese.</title>
        <authorList>
            <consortium name="US DOE Joint Genome Institute (JGI-PGF)"/>
            <person name="Walter F."/>
            <person name="Albersmeier A."/>
            <person name="Kalinowski J."/>
            <person name="Ruckert C."/>
        </authorList>
    </citation>
    <scope>NUCLEOTIDE SEQUENCE</scope>
    <source>
        <strain evidence="3">CGMCC 1.15454</strain>
    </source>
</reference>
<dbReference type="PANTHER" id="PTHR37304">
    <property type="entry name" value="MEMBRANE PROTEIN-RELATED"/>
    <property type="match status" value="1"/>
</dbReference>
<dbReference type="InterPro" id="IPR007211">
    <property type="entry name" value="DUF378"/>
</dbReference>
<protein>
    <recommendedName>
        <fullName evidence="5">DUF378 domain-containing protein</fullName>
    </recommendedName>
</protein>
<feature type="transmembrane region" description="Helical" evidence="2">
    <location>
        <begin position="40"/>
        <end position="61"/>
    </location>
</feature>
<proteinExistence type="predicted"/>
<sequence length="108" mass="11954">MSTLKRIALILVIVGAVNWGLIGFFQFDLVAAIFGGQEAALSRVIYSLVGLSGLFCLTILFDPMSETNSQLDNNQQIQSNNVNYGVEFGEDTDDDYKSTNRDTNPERK</sequence>